<gene>
    <name evidence="2" type="ordered locus">swp_2359</name>
</gene>
<dbReference type="RefSeq" id="WP_020912464.1">
    <property type="nucleotide sequence ID" value="NC_011566.1"/>
</dbReference>
<protein>
    <recommendedName>
        <fullName evidence="4">Pili assembly chaperone N-terminal domain-containing protein</fullName>
    </recommendedName>
</protein>
<dbReference type="EMBL" id="CP000472">
    <property type="protein sequence ID" value="ACJ29104.1"/>
    <property type="molecule type" value="Genomic_DNA"/>
</dbReference>
<keyword evidence="3" id="KW-1185">Reference proteome</keyword>
<feature type="chain" id="PRO_5002870134" description="Pili assembly chaperone N-terminal domain-containing protein" evidence="1">
    <location>
        <begin position="20"/>
        <end position="260"/>
    </location>
</feature>
<evidence type="ECO:0000313" key="3">
    <source>
        <dbReference type="Proteomes" id="UP000000753"/>
    </source>
</evidence>
<evidence type="ECO:0008006" key="4">
    <source>
        <dbReference type="Google" id="ProtNLM"/>
    </source>
</evidence>
<dbReference type="Proteomes" id="UP000000753">
    <property type="component" value="Chromosome"/>
</dbReference>
<reference evidence="2 3" key="1">
    <citation type="journal article" date="2008" name="PLoS ONE">
        <title>Environmental adaptation: genomic analysis of the piezotolerant and psychrotolerant deep-sea iron reducing bacterium Shewanella piezotolerans WP3.</title>
        <authorList>
            <person name="Wang F."/>
            <person name="Wang J."/>
            <person name="Jian H."/>
            <person name="Zhang B."/>
            <person name="Li S."/>
            <person name="Wang F."/>
            <person name="Zeng X."/>
            <person name="Gao L."/>
            <person name="Bartlett D.H."/>
            <person name="Yu J."/>
            <person name="Hu S."/>
            <person name="Xiao X."/>
        </authorList>
    </citation>
    <scope>NUCLEOTIDE SEQUENCE [LARGE SCALE GENOMIC DNA]</scope>
    <source>
        <strain evidence="3">WP3 / JCM 13877</strain>
    </source>
</reference>
<organism evidence="2 3">
    <name type="scientific">Shewanella piezotolerans (strain WP3 / JCM 13877)</name>
    <dbReference type="NCBI Taxonomy" id="225849"/>
    <lineage>
        <taxon>Bacteria</taxon>
        <taxon>Pseudomonadati</taxon>
        <taxon>Pseudomonadota</taxon>
        <taxon>Gammaproteobacteria</taxon>
        <taxon>Alteromonadales</taxon>
        <taxon>Shewanellaceae</taxon>
        <taxon>Shewanella</taxon>
    </lineage>
</organism>
<dbReference type="AlphaFoldDB" id="B8CNY5"/>
<dbReference type="eggNOG" id="COG3121">
    <property type="taxonomic scope" value="Bacteria"/>
</dbReference>
<dbReference type="KEGG" id="swp:swp_2359"/>
<evidence type="ECO:0000313" key="2">
    <source>
        <dbReference type="EMBL" id="ACJ29104.1"/>
    </source>
</evidence>
<dbReference type="InterPro" id="IPR008962">
    <property type="entry name" value="PapD-like_sf"/>
</dbReference>
<dbReference type="SUPFAM" id="SSF49354">
    <property type="entry name" value="PapD-like"/>
    <property type="match status" value="1"/>
</dbReference>
<evidence type="ECO:0000256" key="1">
    <source>
        <dbReference type="SAM" id="SignalP"/>
    </source>
</evidence>
<keyword evidence="1" id="KW-0732">Signal</keyword>
<accession>B8CNY5</accession>
<sequence length="260" mass="29078">MKKLYLGCVAALLSFQVSANLLVNPTRVELDNLKNRSAVFSLINRSEQPSRYNVYFEDKQMLDSGEFVTLEKDSADFSLAKYVRYSPRRVNIEPEQAVKIRLAARLPKSIKTGEYRSYMVFHQIPLAPVKSEIDAQQSDVFSLSISAFLKISVPVILRVGELDSELTIANSAIDAGRHTVQVTLQRNGERSTYGDLEVFDAATNQIVGVSKNVAIYTELTERIFSIPLTQSVAADAKLQVRYTENNKLNKPKTVTVNLAL</sequence>
<dbReference type="OrthoDB" id="6658153at2"/>
<feature type="signal peptide" evidence="1">
    <location>
        <begin position="1"/>
        <end position="19"/>
    </location>
</feature>
<proteinExistence type="predicted"/>
<name>B8CNY5_SHEPW</name>
<dbReference type="STRING" id="225849.swp_2359"/>
<dbReference type="HOGENOM" id="CLU_079620_0_0_6"/>